<gene>
    <name evidence="1" type="ORF">Q604_UNBC09347G0001</name>
</gene>
<sequence length="60" mass="6580">MRTHVTGHHIAVAVGFEPTVGCPTQHFECCTFGRSDTLPRRSRGDVTVPSPNYIALRGRS</sequence>
<evidence type="ECO:0000313" key="1">
    <source>
        <dbReference type="EMBL" id="ETJ36389.1"/>
    </source>
</evidence>
<accession>W1Y5H5</accession>
<feature type="non-terminal residue" evidence="1">
    <location>
        <position position="60"/>
    </location>
</feature>
<proteinExistence type="predicted"/>
<organism evidence="1">
    <name type="scientific">human gut metagenome</name>
    <dbReference type="NCBI Taxonomy" id="408170"/>
    <lineage>
        <taxon>unclassified sequences</taxon>
        <taxon>metagenomes</taxon>
        <taxon>organismal metagenomes</taxon>
    </lineage>
</organism>
<dbReference type="AlphaFoldDB" id="W1Y5H5"/>
<reference evidence="1" key="1">
    <citation type="submission" date="2013-12" db="EMBL/GenBank/DDBJ databases">
        <title>A Varibaculum cambriense genome reconstructed from a premature infant gut community with otherwise low bacterial novelty that shifts toward anaerobic metabolism during the third week of life.</title>
        <authorList>
            <person name="Brown C.T."/>
            <person name="Sharon I."/>
            <person name="Thomas B.C."/>
            <person name="Castelle C.J."/>
            <person name="Morowitz M.J."/>
            <person name="Banfield J.F."/>
        </authorList>
    </citation>
    <scope>NUCLEOTIDE SEQUENCE</scope>
</reference>
<comment type="caution">
    <text evidence="1">The sequence shown here is derived from an EMBL/GenBank/DDBJ whole genome shotgun (WGS) entry which is preliminary data.</text>
</comment>
<dbReference type="EMBL" id="AZMM01009347">
    <property type="protein sequence ID" value="ETJ36389.1"/>
    <property type="molecule type" value="Genomic_DNA"/>
</dbReference>
<name>W1Y5H5_9ZZZZ</name>
<protein>
    <submittedName>
        <fullName evidence="1">Uncharacterized protein</fullName>
    </submittedName>
</protein>